<evidence type="ECO:0000313" key="12">
    <source>
        <dbReference type="Proteomes" id="UP000217895"/>
    </source>
</evidence>
<geneLocation type="plasmid" evidence="11">
    <name>plasmid1</name>
</geneLocation>
<evidence type="ECO:0000259" key="10">
    <source>
        <dbReference type="PROSITE" id="PS50109"/>
    </source>
</evidence>
<feature type="domain" description="Histidine kinase" evidence="10">
    <location>
        <begin position="283"/>
        <end position="502"/>
    </location>
</feature>
<feature type="transmembrane region" description="Helical" evidence="9">
    <location>
        <begin position="242"/>
        <end position="267"/>
    </location>
</feature>
<dbReference type="CDD" id="cd00075">
    <property type="entry name" value="HATPase"/>
    <property type="match status" value="1"/>
</dbReference>
<keyword evidence="9" id="KW-1133">Transmembrane helix</keyword>
<dbReference type="InterPro" id="IPR003594">
    <property type="entry name" value="HATPase_dom"/>
</dbReference>
<dbReference type="InterPro" id="IPR050736">
    <property type="entry name" value="Sensor_HK_Regulatory"/>
</dbReference>
<evidence type="ECO:0000313" key="11">
    <source>
        <dbReference type="EMBL" id="BAY59378.1"/>
    </source>
</evidence>
<keyword evidence="4" id="KW-0808">Transferase</keyword>
<gene>
    <name evidence="11" type="ORF">NIES2135_62550</name>
</gene>
<accession>A0A1Z4JRT3</accession>
<keyword evidence="5 11" id="KW-0418">Kinase</keyword>
<keyword evidence="8" id="KW-0175">Coiled coil</keyword>
<reference evidence="11 12" key="1">
    <citation type="submission" date="2017-06" db="EMBL/GenBank/DDBJ databases">
        <title>Genome sequencing of cyanobaciteial culture collection at National Institute for Environmental Studies (NIES).</title>
        <authorList>
            <person name="Hirose Y."/>
            <person name="Shimura Y."/>
            <person name="Fujisawa T."/>
            <person name="Nakamura Y."/>
            <person name="Kawachi M."/>
        </authorList>
    </citation>
    <scope>NUCLEOTIDE SEQUENCE [LARGE SCALE GENOMIC DNA]</scope>
    <source>
        <strain evidence="11 12">NIES-2135</strain>
        <plasmid evidence="12">Plasmid Plasmid1 dna</plasmid>
    </source>
</reference>
<dbReference type="SMART" id="SM00388">
    <property type="entry name" value="HisKA"/>
    <property type="match status" value="1"/>
</dbReference>
<dbReference type="FunFam" id="1.10.287.130:FF:000001">
    <property type="entry name" value="Two-component sensor histidine kinase"/>
    <property type="match status" value="1"/>
</dbReference>
<dbReference type="GO" id="GO:0000155">
    <property type="term" value="F:phosphorelay sensor kinase activity"/>
    <property type="evidence" value="ECO:0007669"/>
    <property type="project" value="InterPro"/>
</dbReference>
<sequence>MYYSSVKFNGLGYHASLPALALELDSSSRIMLANFNDTVTQFILKIKLSFGQHSFNSMHQSQLFNRTRLKLAAWYAGVMGLILSGCGIAIYLHLAQVHWTAIDDEIETLAGTLHDSLEPILDKPGELSDRVEQVLPGLCRSQTACKTPPPSSHIHVLGVSTQDLYYIQFLNLSLQRIGTVNTPPQATPQVQTQPWRTIVDNQGQRYHQVSLQLKTSTGQSWGYLQVGRTLESYDDHLQSLKIFFLLGTPIAILVIGAASWGLAGIAMRPVYDSYQQIQQFTADAAHELRTPLAAIQATVEATLETTPLSLSEAQGTLQTIERQNARLSQLVQDLLMLSRMDLKVFPIKRQVVCLNDVVQDLVEELAAFALSAHITLKLQLTVHQPVNIIGDEEQLYRLVTNLITNAIQYTPSEGTVTVRLSVEDQTALIQVQDTGVGIAAEDQPRVFDRFYRVSSDRSRHTGGAGLGLAIAQAIVDAHHGKIQVQSQLGKGSQFTVQLPLKNSRS</sequence>
<evidence type="ECO:0000256" key="4">
    <source>
        <dbReference type="ARBA" id="ARBA00022679"/>
    </source>
</evidence>
<dbReference type="InterPro" id="IPR036097">
    <property type="entry name" value="HisK_dim/P_sf"/>
</dbReference>
<keyword evidence="11" id="KW-0614">Plasmid</keyword>
<dbReference type="InterPro" id="IPR003661">
    <property type="entry name" value="HisK_dim/P_dom"/>
</dbReference>
<evidence type="ECO:0000256" key="3">
    <source>
        <dbReference type="ARBA" id="ARBA00022553"/>
    </source>
</evidence>
<dbReference type="PANTHER" id="PTHR43711">
    <property type="entry name" value="TWO-COMPONENT HISTIDINE KINASE"/>
    <property type="match status" value="1"/>
</dbReference>
<evidence type="ECO:0000256" key="8">
    <source>
        <dbReference type="SAM" id="Coils"/>
    </source>
</evidence>
<dbReference type="Proteomes" id="UP000217895">
    <property type="component" value="Plasmid Plasmid1 dna"/>
</dbReference>
<evidence type="ECO:0000256" key="9">
    <source>
        <dbReference type="SAM" id="Phobius"/>
    </source>
</evidence>
<keyword evidence="12" id="KW-1185">Reference proteome</keyword>
<dbReference type="SUPFAM" id="SSF55874">
    <property type="entry name" value="ATPase domain of HSP90 chaperone/DNA topoisomerase II/histidine kinase"/>
    <property type="match status" value="1"/>
</dbReference>
<dbReference type="InterPro" id="IPR036890">
    <property type="entry name" value="HATPase_C_sf"/>
</dbReference>
<evidence type="ECO:0000256" key="6">
    <source>
        <dbReference type="ARBA" id="ARBA00023012"/>
    </source>
</evidence>
<organism evidence="11 12">
    <name type="scientific">Leptolyngbya boryana NIES-2135</name>
    <dbReference type="NCBI Taxonomy" id="1973484"/>
    <lineage>
        <taxon>Bacteria</taxon>
        <taxon>Bacillati</taxon>
        <taxon>Cyanobacteriota</taxon>
        <taxon>Cyanophyceae</taxon>
        <taxon>Leptolyngbyales</taxon>
        <taxon>Leptolyngbyaceae</taxon>
        <taxon>Leptolyngbya group</taxon>
        <taxon>Leptolyngbya</taxon>
    </lineage>
</organism>
<evidence type="ECO:0000256" key="7">
    <source>
        <dbReference type="ARBA" id="ARBA00023136"/>
    </source>
</evidence>
<dbReference type="PRINTS" id="PR00344">
    <property type="entry name" value="BCTRLSENSOR"/>
</dbReference>
<dbReference type="Gene3D" id="1.10.287.130">
    <property type="match status" value="1"/>
</dbReference>
<dbReference type="InterPro" id="IPR005467">
    <property type="entry name" value="His_kinase_dom"/>
</dbReference>
<feature type="coiled-coil region" evidence="8">
    <location>
        <begin position="310"/>
        <end position="337"/>
    </location>
</feature>
<proteinExistence type="predicted"/>
<dbReference type="PROSITE" id="PS50109">
    <property type="entry name" value="HIS_KIN"/>
    <property type="match status" value="1"/>
</dbReference>
<dbReference type="NCBIfam" id="NF041735">
    <property type="entry name" value="hist_kin_RppB"/>
    <property type="match status" value="1"/>
</dbReference>
<dbReference type="FunFam" id="3.30.565.10:FF:000006">
    <property type="entry name" value="Sensor histidine kinase WalK"/>
    <property type="match status" value="1"/>
</dbReference>
<evidence type="ECO:0000256" key="2">
    <source>
        <dbReference type="ARBA" id="ARBA00012438"/>
    </source>
</evidence>
<keyword evidence="9" id="KW-0812">Transmembrane</keyword>
<dbReference type="InterPro" id="IPR049835">
    <property type="entry name" value="RppB"/>
</dbReference>
<dbReference type="Gene3D" id="3.30.565.10">
    <property type="entry name" value="Histidine kinase-like ATPase, C-terminal domain"/>
    <property type="match status" value="1"/>
</dbReference>
<dbReference type="PANTHER" id="PTHR43711:SF1">
    <property type="entry name" value="HISTIDINE KINASE 1"/>
    <property type="match status" value="1"/>
</dbReference>
<protein>
    <recommendedName>
        <fullName evidence="2">histidine kinase</fullName>
        <ecNumber evidence="2">2.7.13.3</ecNumber>
    </recommendedName>
</protein>
<dbReference type="Pfam" id="PF00512">
    <property type="entry name" value="HisKA"/>
    <property type="match status" value="1"/>
</dbReference>
<dbReference type="SMART" id="SM00387">
    <property type="entry name" value="HATPase_c"/>
    <property type="match status" value="1"/>
</dbReference>
<dbReference type="InterPro" id="IPR004358">
    <property type="entry name" value="Sig_transdc_His_kin-like_C"/>
</dbReference>
<dbReference type="Pfam" id="PF02518">
    <property type="entry name" value="HATPase_c"/>
    <property type="match status" value="1"/>
</dbReference>
<keyword evidence="3" id="KW-0597">Phosphoprotein</keyword>
<dbReference type="EMBL" id="AP018204">
    <property type="protein sequence ID" value="BAY59378.1"/>
    <property type="molecule type" value="Genomic_DNA"/>
</dbReference>
<dbReference type="CDD" id="cd00082">
    <property type="entry name" value="HisKA"/>
    <property type="match status" value="1"/>
</dbReference>
<keyword evidence="6" id="KW-0902">Two-component regulatory system</keyword>
<comment type="catalytic activity">
    <reaction evidence="1">
        <text>ATP + protein L-histidine = ADP + protein N-phospho-L-histidine.</text>
        <dbReference type="EC" id="2.7.13.3"/>
    </reaction>
</comment>
<dbReference type="AlphaFoldDB" id="A0A1Z4JRT3"/>
<dbReference type="SUPFAM" id="SSF47384">
    <property type="entry name" value="Homodimeric domain of signal transducing histidine kinase"/>
    <property type="match status" value="1"/>
</dbReference>
<keyword evidence="7 9" id="KW-0472">Membrane</keyword>
<dbReference type="EC" id="2.7.13.3" evidence="2"/>
<evidence type="ECO:0000256" key="5">
    <source>
        <dbReference type="ARBA" id="ARBA00022777"/>
    </source>
</evidence>
<evidence type="ECO:0000256" key="1">
    <source>
        <dbReference type="ARBA" id="ARBA00000085"/>
    </source>
</evidence>
<name>A0A1Z4JRT3_LEPBY</name>
<feature type="transmembrane region" description="Helical" evidence="9">
    <location>
        <begin position="72"/>
        <end position="92"/>
    </location>
</feature>